<evidence type="ECO:0000256" key="6">
    <source>
        <dbReference type="ARBA" id="ARBA00023242"/>
    </source>
</evidence>
<dbReference type="PROSITE" id="PS00463">
    <property type="entry name" value="ZN2_CY6_FUNGAL_1"/>
    <property type="match status" value="1"/>
</dbReference>
<dbReference type="CDD" id="cd00067">
    <property type="entry name" value="GAL4"/>
    <property type="match status" value="1"/>
</dbReference>
<evidence type="ECO:0000256" key="4">
    <source>
        <dbReference type="ARBA" id="ARBA00023125"/>
    </source>
</evidence>
<dbReference type="STRING" id="1109443.G4TG78"/>
<evidence type="ECO:0000313" key="10">
    <source>
        <dbReference type="Proteomes" id="UP000007148"/>
    </source>
</evidence>
<dbReference type="GO" id="GO:0001228">
    <property type="term" value="F:DNA-binding transcription activator activity, RNA polymerase II-specific"/>
    <property type="evidence" value="ECO:0007669"/>
    <property type="project" value="TreeGrafter"/>
</dbReference>
<dbReference type="InParanoid" id="G4TG78"/>
<feature type="region of interest" description="Disordered" evidence="7">
    <location>
        <begin position="517"/>
        <end position="563"/>
    </location>
</feature>
<feature type="compositionally biased region" description="Polar residues" evidence="7">
    <location>
        <begin position="517"/>
        <end position="527"/>
    </location>
</feature>
<evidence type="ECO:0000259" key="8">
    <source>
        <dbReference type="PROSITE" id="PS50048"/>
    </source>
</evidence>
<dbReference type="AlphaFoldDB" id="G4TG78"/>
<feature type="compositionally biased region" description="Polar residues" evidence="7">
    <location>
        <begin position="963"/>
        <end position="975"/>
    </location>
</feature>
<feature type="compositionally biased region" description="Basic and acidic residues" evidence="7">
    <location>
        <begin position="632"/>
        <end position="641"/>
    </location>
</feature>
<keyword evidence="10" id="KW-1185">Reference proteome</keyword>
<feature type="compositionally biased region" description="Acidic residues" evidence="7">
    <location>
        <begin position="1020"/>
        <end position="1033"/>
    </location>
</feature>
<dbReference type="Proteomes" id="UP000007148">
    <property type="component" value="Unassembled WGS sequence"/>
</dbReference>
<feature type="compositionally biased region" description="Polar residues" evidence="7">
    <location>
        <begin position="797"/>
        <end position="806"/>
    </location>
</feature>
<evidence type="ECO:0000256" key="5">
    <source>
        <dbReference type="ARBA" id="ARBA00023163"/>
    </source>
</evidence>
<feature type="compositionally biased region" description="Low complexity" evidence="7">
    <location>
        <begin position="814"/>
        <end position="826"/>
    </location>
</feature>
<feature type="compositionally biased region" description="Basic and acidic residues" evidence="7">
    <location>
        <begin position="734"/>
        <end position="750"/>
    </location>
</feature>
<dbReference type="PANTHER" id="PTHR31944">
    <property type="entry name" value="HEME-RESPONSIVE ZINC FINGER TRANSCRIPTION FACTOR HAP1"/>
    <property type="match status" value="1"/>
</dbReference>
<accession>G4TG78</accession>
<feature type="region of interest" description="Disordered" evidence="7">
    <location>
        <begin position="61"/>
        <end position="191"/>
    </location>
</feature>
<sequence>MNKSGWVECSLASNPRRQYSQLFTTISYSSLPTTIQAAGERAPFWSKDPMENVVLPAVPRRSSLTSASNETKFERSSSHINTYNPTADFGPNPRPHLGPVHSPSAPTSVPGAAHRSQDIPRNHSNTNRPSGMSSSTGSTLPARHHHHHHSSHHLPTSSASSQHPTGSSHHHHHPEPYPKAAPPTSTSNKGGVRGRVTVVCAECKRLKLRCSRDRPCTSCIKRACTDRCRYRNDDQPSSTPASSSSLPNASNATSSVVQNGPGPNALSGGYHSALGAPNPSSHLPTASSAAAGNNAGFHPHPLAAAAQSALAAEHQHRLLAPPLQSMSTEPAYRIVSTDCIQVSEQQRPNEIPTSLGAHRGYPRPPVENAYTASTAWLISVSLFSTRSLLLEPVVWCASTGHKCDRKEPCSSCIKMQRDGDCTYPGLPPLSQTHADVTIAQALGRLARLESRLSELTAPECDQCAEVGLKCDGRSPCSWSSASYDRGRHSPSEGANVLPLLRSASSCTYATYVEQSQRYGLHSPQPSLHANGAGGSRDRSPYAVRSPPPPSSSHSNASLSQLATGSAASSAAEVLTRLATSEDRLNSYARSHSHSFSHGHSLSAGGGASSTSFGHGHSLSHGSIGSLASASAQRERDRESGLRESGLGAPAGAGGLATTLTPITPSHPSSLHHYAVSSGASGSGPYHHHHSGSISSQHAPEISHQRSSSRHSPPQHHLLTPSYEYGSSPSYHHPPSAERERGDGPERDGPGHRPRQLSVSNLARPGTAGTPQTATASPGQYGSSPNQFGFGGRDERSQTNGRTSSYTHKMPTPPGSSSSTATAPASANQTKLPEISNILTLLSPAPSGESGGPNGSAKSPHAFPTPVSGVVSAGHSLLSLGGSSSIQHLQSDVRGSSHSATHQHRPTLSGSGFPSFIGSANGSRRGSADNGNTDNGSNNKQSDPMSPTMAVDVDVKEPLPTLSPPHSRSNSGIRPSNQPPPPSAVTSTTSTTQMVGDIKTQTPMQQTKHETIAEHDSRSEEEMEVDEIDNDSNP</sequence>
<dbReference type="HOGENOM" id="CLU_293902_0_0_1"/>
<evidence type="ECO:0000313" key="9">
    <source>
        <dbReference type="EMBL" id="CCA70321.1"/>
    </source>
</evidence>
<keyword evidence="6" id="KW-0539">Nucleus</keyword>
<feature type="region of interest" description="Disordered" evidence="7">
    <location>
        <begin position="230"/>
        <end position="294"/>
    </location>
</feature>
<feature type="compositionally biased region" description="Low complexity" evidence="7">
    <location>
        <begin position="236"/>
        <end position="255"/>
    </location>
</feature>
<dbReference type="EMBL" id="CAFZ01000079">
    <property type="protein sequence ID" value="CCA70321.1"/>
    <property type="molecule type" value="Genomic_DNA"/>
</dbReference>
<protein>
    <recommendedName>
        <fullName evidence="8">Zn(2)-C6 fungal-type domain-containing protein</fullName>
    </recommendedName>
</protein>
<dbReference type="InterPro" id="IPR051430">
    <property type="entry name" value="Fungal_TF_Env_Response"/>
</dbReference>
<feature type="compositionally biased region" description="Low complexity" evidence="7">
    <location>
        <begin position="709"/>
        <end position="733"/>
    </location>
</feature>
<keyword evidence="3" id="KW-0805">Transcription regulation</keyword>
<keyword evidence="1" id="KW-0479">Metal-binding</keyword>
<proteinExistence type="predicted"/>
<feature type="compositionally biased region" description="Basic residues" evidence="7">
    <location>
        <begin position="142"/>
        <end position="152"/>
    </location>
</feature>
<reference evidence="9 10" key="1">
    <citation type="journal article" date="2011" name="PLoS Pathog.">
        <title>Endophytic Life Strategies Decoded by Genome and Transcriptome Analyses of the Mutualistic Root Symbiont Piriformospora indica.</title>
        <authorList>
            <person name="Zuccaro A."/>
            <person name="Lahrmann U."/>
            <person name="Guldener U."/>
            <person name="Langen G."/>
            <person name="Pfiffi S."/>
            <person name="Biedenkopf D."/>
            <person name="Wong P."/>
            <person name="Samans B."/>
            <person name="Grimm C."/>
            <person name="Basiewicz M."/>
            <person name="Murat C."/>
            <person name="Martin F."/>
            <person name="Kogel K.H."/>
        </authorList>
    </citation>
    <scope>NUCLEOTIDE SEQUENCE [LARGE SCALE GENOMIC DNA]</scope>
    <source>
        <strain evidence="9 10">DSM 11827</strain>
    </source>
</reference>
<feature type="compositionally biased region" description="Low complexity" evidence="7">
    <location>
        <begin position="153"/>
        <end position="167"/>
    </location>
</feature>
<evidence type="ECO:0000256" key="3">
    <source>
        <dbReference type="ARBA" id="ARBA00023015"/>
    </source>
</evidence>
<feature type="compositionally biased region" description="Basic and acidic residues" evidence="7">
    <location>
        <begin position="1006"/>
        <end position="1019"/>
    </location>
</feature>
<dbReference type="PROSITE" id="PS50048">
    <property type="entry name" value="ZN2_CY6_FUNGAL_2"/>
    <property type="match status" value="1"/>
</dbReference>
<feature type="compositionally biased region" description="Polar residues" evidence="7">
    <location>
        <begin position="122"/>
        <end position="137"/>
    </location>
</feature>
<gene>
    <name evidence="9" type="ORF">PIIN_04260</name>
</gene>
<organism evidence="9 10">
    <name type="scientific">Serendipita indica (strain DSM 11827)</name>
    <name type="common">Root endophyte fungus</name>
    <name type="synonym">Piriformospora indica</name>
    <dbReference type="NCBI Taxonomy" id="1109443"/>
    <lineage>
        <taxon>Eukaryota</taxon>
        <taxon>Fungi</taxon>
        <taxon>Dikarya</taxon>
        <taxon>Basidiomycota</taxon>
        <taxon>Agaricomycotina</taxon>
        <taxon>Agaricomycetes</taxon>
        <taxon>Sebacinales</taxon>
        <taxon>Serendipitaceae</taxon>
        <taxon>Serendipita</taxon>
    </lineage>
</organism>
<evidence type="ECO:0000256" key="7">
    <source>
        <dbReference type="SAM" id="MobiDB-lite"/>
    </source>
</evidence>
<feature type="domain" description="Zn(2)-C6 fungal-type" evidence="8">
    <location>
        <begin position="199"/>
        <end position="230"/>
    </location>
</feature>
<keyword evidence="4" id="KW-0238">DNA-binding</keyword>
<dbReference type="InterPro" id="IPR001138">
    <property type="entry name" value="Zn2Cys6_DnaBD"/>
</dbReference>
<feature type="compositionally biased region" description="Polar residues" evidence="7">
    <location>
        <begin position="885"/>
        <end position="944"/>
    </location>
</feature>
<feature type="compositionally biased region" description="Low complexity" evidence="7">
    <location>
        <begin position="764"/>
        <end position="778"/>
    </location>
</feature>
<dbReference type="GO" id="GO:0008270">
    <property type="term" value="F:zinc ion binding"/>
    <property type="evidence" value="ECO:0007669"/>
    <property type="project" value="InterPro"/>
</dbReference>
<feature type="compositionally biased region" description="Low complexity" evidence="7">
    <location>
        <begin position="866"/>
        <end position="884"/>
    </location>
</feature>
<dbReference type="GO" id="GO:0000978">
    <property type="term" value="F:RNA polymerase II cis-regulatory region sequence-specific DNA binding"/>
    <property type="evidence" value="ECO:0007669"/>
    <property type="project" value="TreeGrafter"/>
</dbReference>
<feature type="compositionally biased region" description="Low complexity" evidence="7">
    <location>
        <begin position="597"/>
        <end position="631"/>
    </location>
</feature>
<dbReference type="GO" id="GO:0005634">
    <property type="term" value="C:nucleus"/>
    <property type="evidence" value="ECO:0007669"/>
    <property type="project" value="TreeGrafter"/>
</dbReference>
<name>G4TG78_SERID</name>
<evidence type="ECO:0000256" key="2">
    <source>
        <dbReference type="ARBA" id="ARBA00022833"/>
    </source>
</evidence>
<feature type="region of interest" description="Disordered" evidence="7">
    <location>
        <begin position="589"/>
        <end position="1033"/>
    </location>
</feature>
<evidence type="ECO:0000256" key="1">
    <source>
        <dbReference type="ARBA" id="ARBA00022723"/>
    </source>
</evidence>
<keyword evidence="2" id="KW-0862">Zinc</keyword>
<dbReference type="SMART" id="SM00066">
    <property type="entry name" value="GAL4"/>
    <property type="match status" value="2"/>
</dbReference>
<comment type="caution">
    <text evidence="9">The sequence shown here is derived from an EMBL/GenBank/DDBJ whole genome shotgun (WGS) entry which is preliminary data.</text>
</comment>
<dbReference type="OrthoDB" id="2269373at2759"/>
<dbReference type="PANTHER" id="PTHR31944:SF131">
    <property type="entry name" value="HEME-RESPONSIVE ZINC FINGER TRANSCRIPTION FACTOR HAP1"/>
    <property type="match status" value="1"/>
</dbReference>
<keyword evidence="5" id="KW-0804">Transcription</keyword>